<sequence>HGFTLLPRFLLLLNLFWSQFSRSGIAHMAEPVILRSFLSDGENALHVEPYFACDALHKFLSIIFDGLATDAIHLILGDFYDRFEERNGRVLLESFSECDDICDREFLLMVGIDNRQNPLRLPLHFPRIKIPFVIPANTRDNSIHDGERNIIRDLIQICWIHCQLRSRLRRTLHT</sequence>
<accession>A0AAV5TS98</accession>
<feature type="signal peptide" evidence="1">
    <location>
        <begin position="1"/>
        <end position="26"/>
    </location>
</feature>
<proteinExistence type="predicted"/>
<protein>
    <submittedName>
        <fullName evidence="2">Uncharacterized protein</fullName>
    </submittedName>
</protein>
<evidence type="ECO:0000313" key="3">
    <source>
        <dbReference type="Proteomes" id="UP001432027"/>
    </source>
</evidence>
<gene>
    <name evidence="2" type="ORF">PENTCL1PPCAC_19228</name>
</gene>
<feature type="non-terminal residue" evidence="2">
    <location>
        <position position="1"/>
    </location>
</feature>
<keyword evidence="1" id="KW-0732">Signal</keyword>
<dbReference type="EMBL" id="BTSX01000004">
    <property type="protein sequence ID" value="GMS97052.1"/>
    <property type="molecule type" value="Genomic_DNA"/>
</dbReference>
<feature type="non-terminal residue" evidence="2">
    <location>
        <position position="174"/>
    </location>
</feature>
<dbReference type="Proteomes" id="UP001432027">
    <property type="component" value="Unassembled WGS sequence"/>
</dbReference>
<evidence type="ECO:0000313" key="2">
    <source>
        <dbReference type="EMBL" id="GMS97052.1"/>
    </source>
</evidence>
<organism evidence="2 3">
    <name type="scientific">Pristionchus entomophagus</name>
    <dbReference type="NCBI Taxonomy" id="358040"/>
    <lineage>
        <taxon>Eukaryota</taxon>
        <taxon>Metazoa</taxon>
        <taxon>Ecdysozoa</taxon>
        <taxon>Nematoda</taxon>
        <taxon>Chromadorea</taxon>
        <taxon>Rhabditida</taxon>
        <taxon>Rhabditina</taxon>
        <taxon>Diplogasteromorpha</taxon>
        <taxon>Diplogasteroidea</taxon>
        <taxon>Neodiplogasteridae</taxon>
        <taxon>Pristionchus</taxon>
    </lineage>
</organism>
<comment type="caution">
    <text evidence="2">The sequence shown here is derived from an EMBL/GenBank/DDBJ whole genome shotgun (WGS) entry which is preliminary data.</text>
</comment>
<name>A0AAV5TS98_9BILA</name>
<feature type="chain" id="PRO_5043327468" evidence="1">
    <location>
        <begin position="27"/>
        <end position="174"/>
    </location>
</feature>
<keyword evidence="3" id="KW-1185">Reference proteome</keyword>
<evidence type="ECO:0000256" key="1">
    <source>
        <dbReference type="SAM" id="SignalP"/>
    </source>
</evidence>
<dbReference type="AlphaFoldDB" id="A0AAV5TS98"/>
<reference evidence="2" key="1">
    <citation type="submission" date="2023-10" db="EMBL/GenBank/DDBJ databases">
        <title>Genome assembly of Pristionchus species.</title>
        <authorList>
            <person name="Yoshida K."/>
            <person name="Sommer R.J."/>
        </authorList>
    </citation>
    <scope>NUCLEOTIDE SEQUENCE</scope>
    <source>
        <strain evidence="2">RS0144</strain>
    </source>
</reference>